<gene>
    <name evidence="1" type="ORF">GCM10007028_29430</name>
</gene>
<keyword evidence="2" id="KW-1185">Reference proteome</keyword>
<reference evidence="1" key="1">
    <citation type="journal article" date="2014" name="Int. J. Syst. Evol. Microbiol.">
        <title>Complete genome sequence of Corynebacterium casei LMG S-19264T (=DSM 44701T), isolated from a smear-ripened cheese.</title>
        <authorList>
            <consortium name="US DOE Joint Genome Institute (JGI-PGF)"/>
            <person name="Walter F."/>
            <person name="Albersmeier A."/>
            <person name="Kalinowski J."/>
            <person name="Ruckert C."/>
        </authorList>
    </citation>
    <scope>NUCLEOTIDE SEQUENCE</scope>
    <source>
        <strain evidence="1">KCTC 12710</strain>
    </source>
</reference>
<dbReference type="AlphaFoldDB" id="A0A918VDS0"/>
<comment type="caution">
    <text evidence="1">The sequence shown here is derived from an EMBL/GenBank/DDBJ whole genome shotgun (WGS) entry which is preliminary data.</text>
</comment>
<accession>A0A918VDS0</accession>
<protein>
    <submittedName>
        <fullName evidence="1">Uncharacterized protein</fullName>
    </submittedName>
</protein>
<dbReference type="EMBL" id="BMWZ01000007">
    <property type="protein sequence ID" value="GGZ89298.1"/>
    <property type="molecule type" value="Genomic_DNA"/>
</dbReference>
<reference evidence="1" key="2">
    <citation type="submission" date="2020-09" db="EMBL/GenBank/DDBJ databases">
        <authorList>
            <person name="Sun Q."/>
            <person name="Kim S."/>
        </authorList>
    </citation>
    <scope>NUCLEOTIDE SEQUENCE</scope>
    <source>
        <strain evidence="1">KCTC 12710</strain>
    </source>
</reference>
<dbReference type="Proteomes" id="UP000636004">
    <property type="component" value="Unassembled WGS sequence"/>
</dbReference>
<evidence type="ECO:0000313" key="1">
    <source>
        <dbReference type="EMBL" id="GGZ89298.1"/>
    </source>
</evidence>
<sequence length="321" mass="37896">MDKAGIKILNLEDYRNAYNDLEQFCKTQTKPLIIGEFGDASCPSISDLDVFICLQKNDFQENREKILNYIKKDEIRSYLFFHEPFIISEEMISLIPNFHSLYGLKITYNPSSIEIVKPSAGSKLMLNIIWTSFLMVTGLHVITNEKYSCRDRLLVLKNICQSIDNIDSSHKALKFSSELRFSVLKGKVLPKDVNEIFIIKLSELFEYSNDIVIDQLERYSRRTRYCINNRLEILLSNNNKFLIEEKGYKVYLNDTFFNFFQQFYYNKSNNIILQDYIKNSQNLNCILRAKGVEYPFVTPFSFHFFRDDIKFKLKKAIFFLK</sequence>
<proteinExistence type="predicted"/>
<organism evidence="1 2">
    <name type="scientific">Algibacter mikhailovii</name>
    <dbReference type="NCBI Taxonomy" id="425498"/>
    <lineage>
        <taxon>Bacteria</taxon>
        <taxon>Pseudomonadati</taxon>
        <taxon>Bacteroidota</taxon>
        <taxon>Flavobacteriia</taxon>
        <taxon>Flavobacteriales</taxon>
        <taxon>Flavobacteriaceae</taxon>
        <taxon>Algibacter</taxon>
    </lineage>
</organism>
<dbReference type="RefSeq" id="WP_189362040.1">
    <property type="nucleotide sequence ID" value="NZ_BMWZ01000007.1"/>
</dbReference>
<name>A0A918VDS0_9FLAO</name>
<evidence type="ECO:0000313" key="2">
    <source>
        <dbReference type="Proteomes" id="UP000636004"/>
    </source>
</evidence>